<sequence length="119" mass="13054">MKTKIIRIMALIIGIITSLIIEFFYQGGVLFMSIITILLIGTIVSYFKYPEKIKLFGNMSLAVGVLGSFIGLYTAFEFIQQAGNVSPAVLAGGLKVAFTTTMYGLIVYIFSLGLNLIKR</sequence>
<feature type="transmembrane region" description="Helical" evidence="6">
    <location>
        <begin position="96"/>
        <end position="117"/>
    </location>
</feature>
<proteinExistence type="predicted"/>
<feature type="transmembrane region" description="Helical" evidence="6">
    <location>
        <begin position="31"/>
        <end position="49"/>
    </location>
</feature>
<keyword evidence="4 6" id="KW-1133">Transmembrane helix</keyword>
<feature type="transmembrane region" description="Helical" evidence="6">
    <location>
        <begin position="56"/>
        <end position="76"/>
    </location>
</feature>
<dbReference type="EMBL" id="UINC01017351">
    <property type="protein sequence ID" value="SVA71810.1"/>
    <property type="molecule type" value="Genomic_DNA"/>
</dbReference>
<reference evidence="8" key="1">
    <citation type="submission" date="2018-05" db="EMBL/GenBank/DDBJ databases">
        <authorList>
            <person name="Lanie J.A."/>
            <person name="Ng W.-L."/>
            <person name="Kazmierczak K.M."/>
            <person name="Andrzejewski T.M."/>
            <person name="Davidsen T.M."/>
            <person name="Wayne K.J."/>
            <person name="Tettelin H."/>
            <person name="Glass J.I."/>
            <person name="Rusch D."/>
            <person name="Podicherti R."/>
            <person name="Tsui H.-C.T."/>
            <person name="Winkler M.E."/>
        </authorList>
    </citation>
    <scope>NUCLEOTIDE SEQUENCE</scope>
</reference>
<accession>A0A381Y4K4</accession>
<evidence type="ECO:0000256" key="3">
    <source>
        <dbReference type="ARBA" id="ARBA00022692"/>
    </source>
</evidence>
<gene>
    <name evidence="8" type="ORF">METZ01_LOCUS124664</name>
</gene>
<keyword evidence="2" id="KW-1003">Cell membrane</keyword>
<dbReference type="Pfam" id="PF01618">
    <property type="entry name" value="MotA_ExbB"/>
    <property type="match status" value="1"/>
</dbReference>
<evidence type="ECO:0000256" key="5">
    <source>
        <dbReference type="ARBA" id="ARBA00023136"/>
    </source>
</evidence>
<evidence type="ECO:0000259" key="7">
    <source>
        <dbReference type="Pfam" id="PF01618"/>
    </source>
</evidence>
<evidence type="ECO:0000256" key="2">
    <source>
        <dbReference type="ARBA" id="ARBA00022475"/>
    </source>
</evidence>
<name>A0A381Y4K4_9ZZZZ</name>
<feature type="transmembrane region" description="Helical" evidence="6">
    <location>
        <begin position="5"/>
        <end position="25"/>
    </location>
</feature>
<organism evidence="8">
    <name type="scientific">marine metagenome</name>
    <dbReference type="NCBI Taxonomy" id="408172"/>
    <lineage>
        <taxon>unclassified sequences</taxon>
        <taxon>metagenomes</taxon>
        <taxon>ecological metagenomes</taxon>
    </lineage>
</organism>
<dbReference type="GO" id="GO:0005886">
    <property type="term" value="C:plasma membrane"/>
    <property type="evidence" value="ECO:0007669"/>
    <property type="project" value="UniProtKB-SubCell"/>
</dbReference>
<evidence type="ECO:0000256" key="6">
    <source>
        <dbReference type="SAM" id="Phobius"/>
    </source>
</evidence>
<evidence type="ECO:0000313" key="8">
    <source>
        <dbReference type="EMBL" id="SVA71810.1"/>
    </source>
</evidence>
<feature type="domain" description="MotA/TolQ/ExbB proton channel" evidence="7">
    <location>
        <begin position="54"/>
        <end position="112"/>
    </location>
</feature>
<protein>
    <recommendedName>
        <fullName evidence="7">MotA/TolQ/ExbB proton channel domain-containing protein</fullName>
    </recommendedName>
</protein>
<keyword evidence="3 6" id="KW-0812">Transmembrane</keyword>
<evidence type="ECO:0000256" key="4">
    <source>
        <dbReference type="ARBA" id="ARBA00022989"/>
    </source>
</evidence>
<dbReference type="InterPro" id="IPR002898">
    <property type="entry name" value="MotA_ExbB_proton_chnl"/>
</dbReference>
<dbReference type="AlphaFoldDB" id="A0A381Y4K4"/>
<evidence type="ECO:0000256" key="1">
    <source>
        <dbReference type="ARBA" id="ARBA00004651"/>
    </source>
</evidence>
<comment type="subcellular location">
    <subcellularLocation>
        <location evidence="1">Cell membrane</location>
        <topology evidence="1">Multi-pass membrane protein</topology>
    </subcellularLocation>
</comment>
<keyword evidence="5 6" id="KW-0472">Membrane</keyword>